<evidence type="ECO:0000313" key="6">
    <source>
        <dbReference type="EMBL" id="NKI19513.1"/>
    </source>
</evidence>
<reference evidence="6 7" key="1">
    <citation type="submission" date="2020-04" db="EMBL/GenBank/DDBJ databases">
        <authorList>
            <person name="Yoon J."/>
        </authorList>
    </citation>
    <scope>NUCLEOTIDE SEQUENCE [LARGE SCALE GENOMIC DNA]</scope>
    <source>
        <strain evidence="6 7">KMU-166</strain>
    </source>
</reference>
<keyword evidence="7" id="KW-1185">Reference proteome</keyword>
<evidence type="ECO:0000256" key="3">
    <source>
        <dbReference type="ARBA" id="ARBA00022989"/>
    </source>
</evidence>
<dbReference type="SUPFAM" id="SSF161084">
    <property type="entry name" value="MAPEG domain-like"/>
    <property type="match status" value="1"/>
</dbReference>
<evidence type="ECO:0000256" key="4">
    <source>
        <dbReference type="ARBA" id="ARBA00023136"/>
    </source>
</evidence>
<evidence type="ECO:0000256" key="2">
    <source>
        <dbReference type="ARBA" id="ARBA00022692"/>
    </source>
</evidence>
<keyword evidence="3 5" id="KW-1133">Transmembrane helix</keyword>
<comment type="subcellular location">
    <subcellularLocation>
        <location evidence="1">Membrane</location>
    </subcellularLocation>
</comment>
<dbReference type="PANTHER" id="PTHR35371:SF1">
    <property type="entry name" value="BLR7753 PROTEIN"/>
    <property type="match status" value="1"/>
</dbReference>
<sequence length="127" mass="13619">MTIALWCVLAFGLMCPLSGLLAKGGKVDGKRYDNNHPRQWLAKVEGRSARAVAAMNNSFESFPLFAAAVIIAHFGGAAEATVNTLALAFVAVRVLYIVCYLQNWGGLRSAVWGVGLAICIALFYITP</sequence>
<dbReference type="InterPro" id="IPR023352">
    <property type="entry name" value="MAPEG-like_dom_sf"/>
</dbReference>
<evidence type="ECO:0000313" key="7">
    <source>
        <dbReference type="Proteomes" id="UP000765845"/>
    </source>
</evidence>
<dbReference type="Gene3D" id="1.20.120.550">
    <property type="entry name" value="Membrane associated eicosanoid/glutathione metabolism-like domain"/>
    <property type="match status" value="1"/>
</dbReference>
<keyword evidence="4 5" id="KW-0472">Membrane</keyword>
<protein>
    <recommendedName>
        <fullName evidence="8">MAPEG family protein</fullName>
    </recommendedName>
</protein>
<feature type="transmembrane region" description="Helical" evidence="5">
    <location>
        <begin position="109"/>
        <end position="126"/>
    </location>
</feature>
<evidence type="ECO:0000256" key="1">
    <source>
        <dbReference type="ARBA" id="ARBA00004370"/>
    </source>
</evidence>
<dbReference type="InterPro" id="IPR001129">
    <property type="entry name" value="Membr-assoc_MAPEG"/>
</dbReference>
<organism evidence="6 7">
    <name type="scientific">Spongiibacter thalassae</name>
    <dbReference type="NCBI Taxonomy" id="2721624"/>
    <lineage>
        <taxon>Bacteria</taxon>
        <taxon>Pseudomonadati</taxon>
        <taxon>Pseudomonadota</taxon>
        <taxon>Gammaproteobacteria</taxon>
        <taxon>Cellvibrionales</taxon>
        <taxon>Spongiibacteraceae</taxon>
        <taxon>Spongiibacter</taxon>
    </lineage>
</organism>
<evidence type="ECO:0008006" key="8">
    <source>
        <dbReference type="Google" id="ProtNLM"/>
    </source>
</evidence>
<proteinExistence type="predicted"/>
<name>A0ABX1GK02_9GAMM</name>
<evidence type="ECO:0000256" key="5">
    <source>
        <dbReference type="SAM" id="Phobius"/>
    </source>
</evidence>
<dbReference type="Pfam" id="PF01124">
    <property type="entry name" value="MAPEG"/>
    <property type="match status" value="1"/>
</dbReference>
<dbReference type="RefSeq" id="WP_168452023.1">
    <property type="nucleotide sequence ID" value="NZ_JAAWWK010000008.1"/>
</dbReference>
<dbReference type="Proteomes" id="UP000765845">
    <property type="component" value="Unassembled WGS sequence"/>
</dbReference>
<comment type="caution">
    <text evidence="6">The sequence shown here is derived from an EMBL/GenBank/DDBJ whole genome shotgun (WGS) entry which is preliminary data.</text>
</comment>
<keyword evidence="2 5" id="KW-0812">Transmembrane</keyword>
<dbReference type="PANTHER" id="PTHR35371">
    <property type="entry name" value="INNER MEMBRANE PROTEIN"/>
    <property type="match status" value="1"/>
</dbReference>
<dbReference type="EMBL" id="JAAWWK010000008">
    <property type="protein sequence ID" value="NKI19513.1"/>
    <property type="molecule type" value="Genomic_DNA"/>
</dbReference>
<gene>
    <name evidence="6" type="ORF">HCU74_19070</name>
</gene>
<accession>A0ABX1GK02</accession>